<keyword evidence="2" id="KW-0378">Hydrolase</keyword>
<proteinExistence type="inferred from homology"/>
<comment type="similarity">
    <text evidence="1">Belongs to the inositol polyphosphate 5-phosphatase family.</text>
</comment>
<organism evidence="5">
    <name type="scientific">Brachypodium distachyon</name>
    <name type="common">Purple false brome</name>
    <name type="synonym">Trachynia distachya</name>
    <dbReference type="NCBI Taxonomy" id="15368"/>
    <lineage>
        <taxon>Eukaryota</taxon>
        <taxon>Viridiplantae</taxon>
        <taxon>Streptophyta</taxon>
        <taxon>Embryophyta</taxon>
        <taxon>Tracheophyta</taxon>
        <taxon>Spermatophyta</taxon>
        <taxon>Magnoliopsida</taxon>
        <taxon>Liliopsida</taxon>
        <taxon>Poales</taxon>
        <taxon>Poaceae</taxon>
        <taxon>BOP clade</taxon>
        <taxon>Pooideae</taxon>
        <taxon>Stipodae</taxon>
        <taxon>Brachypodieae</taxon>
        <taxon>Brachypodium</taxon>
    </lineage>
</organism>
<sequence>MGASICLLAPRPLAPPRPASLFKPPFPSASNVLFPSPSPIPFPSRSLLLRTYGARALDLAAAVTMLENQKQAEVLWPRLVANKLFRKPSGSNAFVADFPASAAAAAAAEEQEEEGVEAELLDDGRCSLDADADADRGIKRPRAQQRSKTLKYRLFASTWNVGGVAPPDDLDLADWLDTANGTYDIYVLGFQEVVPLRARNVLGADKNRIGMRWNELVRAALNRTSPSAGSHDQQPPVGGGEKQKVHPVRDGAGDLQPARDFRCVVSKQMVGVLLTVWVRADLRRFVRRPSVSCVGCGVMGCLGNKGAVSVRFWLHDTSFCFVCCHLASGGREGDEAHRNSDAAEILSRATFPRRRHSSSSSPLTSSAPHKILEHDRVILLGDLNYRISLPEAKTRLLVERQDWKTLLENDQLRGEVSDQGGAFHGWNEGPITFSPTYKYHRNSDAYYGCAQQQPKKGDTKLKRRAPAWCDRILWHGAGLKQSRYDRCESRLSDHRPVRALFAVEVDAPRNLNSLRSFFMSERFDCRAAKSSVSDLLCREDGDGDGDATSSARFDQDV</sequence>
<dbReference type="PANTHER" id="PTHR45666">
    <property type="entry name" value="TYPE IV INOSITOL POLYPHOSPHATE 5-PHOSPHATASE 9"/>
    <property type="match status" value="1"/>
</dbReference>
<dbReference type="ExpressionAtlas" id="A0A2K2DU27">
    <property type="expression patterns" value="baseline and differential"/>
</dbReference>
<keyword evidence="7" id="KW-1185">Reference proteome</keyword>
<dbReference type="AlphaFoldDB" id="A0A2K2DU27"/>
<dbReference type="OrthoDB" id="62798at2759"/>
<reference evidence="5 6" key="1">
    <citation type="journal article" date="2010" name="Nature">
        <title>Genome sequencing and analysis of the model grass Brachypodium distachyon.</title>
        <authorList>
            <consortium name="International Brachypodium Initiative"/>
        </authorList>
    </citation>
    <scope>NUCLEOTIDE SEQUENCE [LARGE SCALE GENOMIC DNA]</scope>
    <source>
        <strain evidence="5">Bd21</strain>
        <strain evidence="6">cv. Bd21</strain>
    </source>
</reference>
<feature type="compositionally biased region" description="Basic and acidic residues" evidence="3">
    <location>
        <begin position="241"/>
        <end position="251"/>
    </location>
</feature>
<evidence type="ECO:0000256" key="3">
    <source>
        <dbReference type="SAM" id="MobiDB-lite"/>
    </source>
</evidence>
<feature type="region of interest" description="Disordered" evidence="3">
    <location>
        <begin position="224"/>
        <end position="251"/>
    </location>
</feature>
<dbReference type="InterPro" id="IPR000300">
    <property type="entry name" value="IPPc"/>
</dbReference>
<dbReference type="Gene3D" id="3.60.10.10">
    <property type="entry name" value="Endonuclease/exonuclease/phosphatase"/>
    <property type="match status" value="1"/>
</dbReference>
<dbReference type="PANTHER" id="PTHR45666:SF18">
    <property type="entry name" value="TYPE IV INOSITOL POLYPHOSPHATE 5-PHOSPHATASE 9"/>
    <property type="match status" value="1"/>
</dbReference>
<dbReference type="GO" id="GO:0046856">
    <property type="term" value="P:phosphatidylinositol dephosphorylation"/>
    <property type="evidence" value="ECO:0000318"/>
    <property type="project" value="GO_Central"/>
</dbReference>
<evidence type="ECO:0000313" key="7">
    <source>
        <dbReference type="Proteomes" id="UP000008810"/>
    </source>
</evidence>
<dbReference type="GO" id="GO:0034485">
    <property type="term" value="F:phosphatidylinositol-3,4,5-trisphosphate 5-phosphatase activity"/>
    <property type="evidence" value="ECO:0000318"/>
    <property type="project" value="GO_Central"/>
</dbReference>
<dbReference type="GO" id="GO:0004445">
    <property type="term" value="F:inositol-polyphosphate 5-phosphatase activity"/>
    <property type="evidence" value="ECO:0007669"/>
    <property type="project" value="InterPro"/>
</dbReference>
<protein>
    <recommendedName>
        <fullName evidence="4">Inositol polyphosphate-related phosphatase domain-containing protein</fullName>
    </recommendedName>
</protein>
<feature type="domain" description="Inositol polyphosphate-related phosphatase" evidence="4">
    <location>
        <begin position="150"/>
        <end position="509"/>
    </location>
</feature>
<dbReference type="FunFam" id="3.60.10.10:FF:000103">
    <property type="entry name" value="Type I inositol-1,4,5-trisphosphate 5-phosphatase CVP2"/>
    <property type="match status" value="1"/>
</dbReference>
<evidence type="ECO:0000256" key="1">
    <source>
        <dbReference type="ARBA" id="ARBA00010768"/>
    </source>
</evidence>
<dbReference type="EMBL" id="CM000880">
    <property type="protein sequence ID" value="PNT77776.1"/>
    <property type="molecule type" value="Genomic_DNA"/>
</dbReference>
<dbReference type="SMART" id="SM00128">
    <property type="entry name" value="IPPc"/>
    <property type="match status" value="1"/>
</dbReference>
<dbReference type="Pfam" id="PF22669">
    <property type="entry name" value="Exo_endo_phos2"/>
    <property type="match status" value="1"/>
</dbReference>
<feature type="compositionally biased region" description="Polar residues" evidence="3">
    <location>
        <begin position="224"/>
        <end position="233"/>
    </location>
</feature>
<dbReference type="SUPFAM" id="SSF56219">
    <property type="entry name" value="DNase I-like"/>
    <property type="match status" value="1"/>
</dbReference>
<evidence type="ECO:0000313" key="5">
    <source>
        <dbReference type="EMBL" id="PNT77776.1"/>
    </source>
</evidence>
<evidence type="ECO:0000256" key="2">
    <source>
        <dbReference type="ARBA" id="ARBA00022801"/>
    </source>
</evidence>
<dbReference type="EnsemblPlants" id="PNT77776">
    <property type="protein sequence ID" value="PNT77776"/>
    <property type="gene ID" value="BRADI_1g68680v3"/>
</dbReference>
<dbReference type="GO" id="GO:0004439">
    <property type="term" value="F:phosphatidylinositol-4,5-bisphosphate 5-phosphatase activity"/>
    <property type="evidence" value="ECO:0000318"/>
    <property type="project" value="GO_Central"/>
</dbReference>
<accession>A0A2K2DU27</accession>
<dbReference type="InterPro" id="IPR036691">
    <property type="entry name" value="Endo/exonu/phosph_ase_sf"/>
</dbReference>
<dbReference type="Gramene" id="PNT77776">
    <property type="protein sequence ID" value="PNT77776"/>
    <property type="gene ID" value="BRADI_1g68680v3"/>
</dbReference>
<dbReference type="InterPro" id="IPR045849">
    <property type="entry name" value="IP5P_plant"/>
</dbReference>
<dbReference type="Proteomes" id="UP000008810">
    <property type="component" value="Chromosome 1"/>
</dbReference>
<name>A0A2K2DU27_BRADI</name>
<reference evidence="6" key="3">
    <citation type="submission" date="2018-08" db="UniProtKB">
        <authorList>
            <consortium name="EnsemblPlants"/>
        </authorList>
    </citation>
    <scope>IDENTIFICATION</scope>
    <source>
        <strain evidence="6">cv. Bd21</strain>
    </source>
</reference>
<gene>
    <name evidence="6" type="primary">LOC100830356</name>
    <name evidence="5" type="ORF">BRADI_1g68680v3</name>
</gene>
<evidence type="ECO:0000259" key="4">
    <source>
        <dbReference type="SMART" id="SM00128"/>
    </source>
</evidence>
<reference evidence="5" key="2">
    <citation type="submission" date="2017-06" db="EMBL/GenBank/DDBJ databases">
        <title>WGS assembly of Brachypodium distachyon.</title>
        <authorList>
            <consortium name="The International Brachypodium Initiative"/>
            <person name="Lucas S."/>
            <person name="Harmon-Smith M."/>
            <person name="Lail K."/>
            <person name="Tice H."/>
            <person name="Grimwood J."/>
            <person name="Bruce D."/>
            <person name="Barry K."/>
            <person name="Shu S."/>
            <person name="Lindquist E."/>
            <person name="Wang M."/>
            <person name="Pitluck S."/>
            <person name="Vogel J.P."/>
            <person name="Garvin D.F."/>
            <person name="Mockler T.C."/>
            <person name="Schmutz J."/>
            <person name="Rokhsar D."/>
            <person name="Bevan M.W."/>
        </authorList>
    </citation>
    <scope>NUCLEOTIDE SEQUENCE</scope>
    <source>
        <strain evidence="5">Bd21</strain>
    </source>
</reference>
<evidence type="ECO:0000313" key="6">
    <source>
        <dbReference type="EnsemblPlants" id="PNT77776"/>
    </source>
</evidence>